<evidence type="ECO:0000256" key="1">
    <source>
        <dbReference type="SAM" id="Phobius"/>
    </source>
</evidence>
<keyword evidence="1" id="KW-0812">Transmembrane</keyword>
<dbReference type="Proteomes" id="UP000320160">
    <property type="component" value="Unassembled WGS sequence"/>
</dbReference>
<protein>
    <submittedName>
        <fullName evidence="2">Uncharacterized protein</fullName>
    </submittedName>
</protein>
<feature type="transmembrane region" description="Helical" evidence="1">
    <location>
        <begin position="79"/>
        <end position="101"/>
    </location>
</feature>
<keyword evidence="3" id="KW-1185">Reference proteome</keyword>
<proteinExistence type="predicted"/>
<sequence length="151" mass="15860">MDIVQATFLGGLCLCLAYAVRFGGRTGRAGALIFAGATLLTALGTLVKPDWAGTSYAVFAADTACLFALVLLACNSSRYWPIWATGFQIVAVATHIATLWIPDVVPAAYQALLSFWSIPILGVMVAGTWLDLQQAHGATPQAGSKERGEGL</sequence>
<reference evidence="2 3" key="1">
    <citation type="submission" date="2019-07" db="EMBL/GenBank/DDBJ databases">
        <authorList>
            <person name="Park M."/>
        </authorList>
    </citation>
    <scope>NUCLEOTIDE SEQUENCE [LARGE SCALE GENOMIC DNA]</scope>
    <source>
        <strain evidence="2 3">KCTC32445</strain>
    </source>
</reference>
<comment type="caution">
    <text evidence="2">The sequence shown here is derived from an EMBL/GenBank/DDBJ whole genome shotgun (WGS) entry which is preliminary data.</text>
</comment>
<feature type="transmembrane region" description="Helical" evidence="1">
    <location>
        <begin position="108"/>
        <end position="130"/>
    </location>
</feature>
<keyword evidence="1" id="KW-0472">Membrane</keyword>
<dbReference type="AlphaFoldDB" id="A0A553WBL0"/>
<evidence type="ECO:0000313" key="3">
    <source>
        <dbReference type="Proteomes" id="UP000320160"/>
    </source>
</evidence>
<accession>A0A553WBL0</accession>
<name>A0A553WBL0_9SPHN</name>
<keyword evidence="1" id="KW-1133">Transmembrane helix</keyword>
<organism evidence="2 3">
    <name type="scientific">Sphingorhabdus contaminans</name>
    <dbReference type="NCBI Taxonomy" id="1343899"/>
    <lineage>
        <taxon>Bacteria</taxon>
        <taxon>Pseudomonadati</taxon>
        <taxon>Pseudomonadota</taxon>
        <taxon>Alphaproteobacteria</taxon>
        <taxon>Sphingomonadales</taxon>
        <taxon>Sphingomonadaceae</taxon>
        <taxon>Sphingorhabdus</taxon>
    </lineage>
</organism>
<gene>
    <name evidence="2" type="ORF">FOM92_13185</name>
</gene>
<feature type="transmembrane region" description="Helical" evidence="1">
    <location>
        <begin position="54"/>
        <end position="73"/>
    </location>
</feature>
<dbReference type="EMBL" id="VKKU01000002">
    <property type="protein sequence ID" value="TSB02079.1"/>
    <property type="molecule type" value="Genomic_DNA"/>
</dbReference>
<feature type="transmembrane region" description="Helical" evidence="1">
    <location>
        <begin position="29"/>
        <end position="47"/>
    </location>
</feature>
<evidence type="ECO:0000313" key="2">
    <source>
        <dbReference type="EMBL" id="TSB02079.1"/>
    </source>
</evidence>
<dbReference type="OrthoDB" id="7188556at2"/>
<dbReference type="RefSeq" id="WP_143777299.1">
    <property type="nucleotide sequence ID" value="NZ_VKKU01000002.1"/>
</dbReference>